<dbReference type="InterPro" id="IPR036754">
    <property type="entry name" value="YbaK/aa-tRNA-synt-asso_dom_sf"/>
</dbReference>
<sequence>MDIKEETYQFLSDLGIQYEQAEHASIPTMEALDEVATILGCPIAKNLLLTNRQKTKFYLLLMPGDKKFKTKELSKQINSARLSFADDETMFDLLKICPGSLSPLGLMHDHENQVQLLIDEDIMDWDNIGMHPCDNTATLKIAKNDFFKTILEAMHHTYKIVHLIGEDSIS</sequence>
<dbReference type="InterPro" id="IPR007214">
    <property type="entry name" value="YbaK/aa-tRNA-synth-assoc-dom"/>
</dbReference>
<reference evidence="4" key="1">
    <citation type="submission" date="2016-10" db="EMBL/GenBank/DDBJ databases">
        <authorList>
            <person name="Varghese N."/>
        </authorList>
    </citation>
    <scope>NUCLEOTIDE SEQUENCE [LARGE SCALE GENOMIC DNA]</scope>
    <source>
        <strain evidence="4">DSM 20406</strain>
    </source>
</reference>
<evidence type="ECO:0000313" key="4">
    <source>
        <dbReference type="Proteomes" id="UP000183028"/>
    </source>
</evidence>
<dbReference type="PANTHER" id="PTHR31423:SF3">
    <property type="entry name" value="PROLYL-TRNA SYNTHETASE ASSOCIATED DOMAIN-CONTAINING PROTEIN 1-RELATED"/>
    <property type="match status" value="1"/>
</dbReference>
<dbReference type="AlphaFoldDB" id="A0A1H6XE98"/>
<organism evidence="3 4">
    <name type="scientific">Sharpea azabuensis</name>
    <dbReference type="NCBI Taxonomy" id="322505"/>
    <lineage>
        <taxon>Bacteria</taxon>
        <taxon>Bacillati</taxon>
        <taxon>Bacillota</taxon>
        <taxon>Erysipelotrichia</taxon>
        <taxon>Erysipelotrichales</taxon>
        <taxon>Coprobacillaceae</taxon>
        <taxon>Sharpea</taxon>
    </lineage>
</organism>
<dbReference type="Gene3D" id="3.90.960.10">
    <property type="entry name" value="YbaK/aminoacyl-tRNA synthetase-associated domain"/>
    <property type="match status" value="1"/>
</dbReference>
<gene>
    <name evidence="3" type="ORF">SAMN04487834_10902</name>
</gene>
<evidence type="ECO:0000259" key="2">
    <source>
        <dbReference type="Pfam" id="PF04073"/>
    </source>
</evidence>
<name>A0A1H6XE98_9FIRM</name>
<dbReference type="CDD" id="cd04335">
    <property type="entry name" value="PrdX_deacylase"/>
    <property type="match status" value="1"/>
</dbReference>
<dbReference type="OrthoDB" id="9798587at2"/>
<dbReference type="InterPro" id="IPR040285">
    <property type="entry name" value="ProX/PRXD1"/>
</dbReference>
<protein>
    <submittedName>
        <fullName evidence="3">Ala-tRNA(Pro) deacylase</fullName>
    </submittedName>
</protein>
<evidence type="ECO:0000313" key="3">
    <source>
        <dbReference type="EMBL" id="SEJ27453.1"/>
    </source>
</evidence>
<dbReference type="SUPFAM" id="SSF55826">
    <property type="entry name" value="YbaK/ProRS associated domain"/>
    <property type="match status" value="1"/>
</dbReference>
<accession>A0A1H6XE98</accession>
<proteinExistence type="inferred from homology"/>
<evidence type="ECO:0000256" key="1">
    <source>
        <dbReference type="ARBA" id="ARBA00010201"/>
    </source>
</evidence>
<dbReference type="GO" id="GO:0002161">
    <property type="term" value="F:aminoacyl-tRNA deacylase activity"/>
    <property type="evidence" value="ECO:0007669"/>
    <property type="project" value="InterPro"/>
</dbReference>
<dbReference type="eggNOG" id="COG3760">
    <property type="taxonomic scope" value="Bacteria"/>
</dbReference>
<dbReference type="RefSeq" id="WP_143122849.1">
    <property type="nucleotide sequence ID" value="NZ_FNYK01000090.1"/>
</dbReference>
<comment type="similarity">
    <text evidence="1">Belongs to the PRORSD1 family.</text>
</comment>
<dbReference type="PANTHER" id="PTHR31423">
    <property type="entry name" value="YBAK DOMAIN-CONTAINING PROTEIN"/>
    <property type="match status" value="1"/>
</dbReference>
<dbReference type="Pfam" id="PF04073">
    <property type="entry name" value="tRNA_edit"/>
    <property type="match status" value="1"/>
</dbReference>
<keyword evidence="4" id="KW-1185">Reference proteome</keyword>
<dbReference type="Proteomes" id="UP000183028">
    <property type="component" value="Unassembled WGS sequence"/>
</dbReference>
<feature type="domain" description="YbaK/aminoacyl-tRNA synthetase-associated" evidence="2">
    <location>
        <begin position="23"/>
        <end position="148"/>
    </location>
</feature>
<dbReference type="EMBL" id="FNYK01000090">
    <property type="protein sequence ID" value="SEJ27453.1"/>
    <property type="molecule type" value="Genomic_DNA"/>
</dbReference>